<keyword evidence="2" id="KW-1185">Reference proteome</keyword>
<dbReference type="EMBL" id="BSUZ01000001">
    <property type="protein sequence ID" value="GMA87960.1"/>
    <property type="molecule type" value="Genomic_DNA"/>
</dbReference>
<dbReference type="Proteomes" id="UP001157017">
    <property type="component" value="Unassembled WGS sequence"/>
</dbReference>
<evidence type="ECO:0000313" key="1">
    <source>
        <dbReference type="EMBL" id="GMA87960.1"/>
    </source>
</evidence>
<evidence type="ECO:0000313" key="2">
    <source>
        <dbReference type="Proteomes" id="UP001157017"/>
    </source>
</evidence>
<gene>
    <name evidence="1" type="ORF">GCM10025868_32100</name>
</gene>
<sequence>MTPARPAWAALVGAAGTLLPPWARRLYGLPGLPTTDLAAAVTARALRQALLVVPDRWGRNPAHAQALERVGAA</sequence>
<reference evidence="2" key="1">
    <citation type="journal article" date="2019" name="Int. J. Syst. Evol. Microbiol.">
        <title>The Global Catalogue of Microorganisms (GCM) 10K type strain sequencing project: providing services to taxonomists for standard genome sequencing and annotation.</title>
        <authorList>
            <consortium name="The Broad Institute Genomics Platform"/>
            <consortium name="The Broad Institute Genome Sequencing Center for Infectious Disease"/>
            <person name="Wu L."/>
            <person name="Ma J."/>
        </authorList>
    </citation>
    <scope>NUCLEOTIDE SEQUENCE [LARGE SCALE GENOMIC DNA]</scope>
    <source>
        <strain evidence="2">NBRC 108730</strain>
    </source>
</reference>
<accession>A0ABQ6JIB0</accession>
<comment type="caution">
    <text evidence="1">The sequence shown here is derived from an EMBL/GenBank/DDBJ whole genome shotgun (WGS) entry which is preliminary data.</text>
</comment>
<organism evidence="1 2">
    <name type="scientific">Angustibacter aerolatus</name>
    <dbReference type="NCBI Taxonomy" id="1162965"/>
    <lineage>
        <taxon>Bacteria</taxon>
        <taxon>Bacillati</taxon>
        <taxon>Actinomycetota</taxon>
        <taxon>Actinomycetes</taxon>
        <taxon>Kineosporiales</taxon>
        <taxon>Kineosporiaceae</taxon>
    </lineage>
</organism>
<protein>
    <submittedName>
        <fullName evidence="1">Uncharacterized protein</fullName>
    </submittedName>
</protein>
<name>A0ABQ6JIB0_9ACTN</name>
<proteinExistence type="predicted"/>